<evidence type="ECO:0000256" key="1">
    <source>
        <dbReference type="SAM" id="MobiDB-lite"/>
    </source>
</evidence>
<reference evidence="4" key="1">
    <citation type="journal article" date="2023" name="Commun. Biol.">
        <title>Genome analysis of Parmales, the sister group of diatoms, reveals the evolutionary specialization of diatoms from phago-mixotrophs to photoautotrophs.</title>
        <authorList>
            <person name="Ban H."/>
            <person name="Sato S."/>
            <person name="Yoshikawa S."/>
            <person name="Yamada K."/>
            <person name="Nakamura Y."/>
            <person name="Ichinomiya M."/>
            <person name="Sato N."/>
            <person name="Blanc-Mathieu R."/>
            <person name="Endo H."/>
            <person name="Kuwata A."/>
            <person name="Ogata H."/>
        </authorList>
    </citation>
    <scope>NUCLEOTIDE SEQUENCE [LARGE SCALE GENOMIC DNA]</scope>
    <source>
        <strain evidence="4">NIES 3699</strain>
    </source>
</reference>
<evidence type="ECO:0000313" key="3">
    <source>
        <dbReference type="EMBL" id="GMH48148.1"/>
    </source>
</evidence>
<dbReference type="Pfam" id="PF09073">
    <property type="entry name" value="BUD22"/>
    <property type="match status" value="1"/>
</dbReference>
<feature type="region of interest" description="Disordered" evidence="1">
    <location>
        <begin position="61"/>
        <end position="80"/>
    </location>
</feature>
<name>A0A9W7DRJ7_9STRA</name>
<dbReference type="InterPro" id="IPR015158">
    <property type="entry name" value="Bud22_dom"/>
</dbReference>
<dbReference type="AlphaFoldDB" id="A0A9W7DRJ7"/>
<feature type="compositionally biased region" description="Basic residues" evidence="1">
    <location>
        <begin position="243"/>
        <end position="254"/>
    </location>
</feature>
<feature type="compositionally biased region" description="Basic residues" evidence="1">
    <location>
        <begin position="1"/>
        <end position="12"/>
    </location>
</feature>
<keyword evidence="4" id="KW-1185">Reference proteome</keyword>
<feature type="region of interest" description="Disordered" evidence="1">
    <location>
        <begin position="163"/>
        <end position="254"/>
    </location>
</feature>
<feature type="region of interest" description="Disordered" evidence="1">
    <location>
        <begin position="1"/>
        <end position="23"/>
    </location>
</feature>
<evidence type="ECO:0000259" key="2">
    <source>
        <dbReference type="Pfam" id="PF09073"/>
    </source>
</evidence>
<proteinExistence type="predicted"/>
<organism evidence="3 4">
    <name type="scientific">Triparma verrucosa</name>
    <dbReference type="NCBI Taxonomy" id="1606542"/>
    <lineage>
        <taxon>Eukaryota</taxon>
        <taxon>Sar</taxon>
        <taxon>Stramenopiles</taxon>
        <taxon>Ochrophyta</taxon>
        <taxon>Bolidophyceae</taxon>
        <taxon>Parmales</taxon>
        <taxon>Triparmaceae</taxon>
        <taxon>Triparma</taxon>
    </lineage>
</organism>
<comment type="caution">
    <text evidence="3">The sequence shown here is derived from an EMBL/GenBank/DDBJ whole genome shotgun (WGS) entry which is preliminary data.</text>
</comment>
<evidence type="ECO:0000313" key="4">
    <source>
        <dbReference type="Proteomes" id="UP001165160"/>
    </source>
</evidence>
<dbReference type="EMBL" id="BRXX01000581">
    <property type="protein sequence ID" value="GMH48148.1"/>
    <property type="molecule type" value="Genomic_DNA"/>
</dbReference>
<feature type="domain" description="Bud22" evidence="2">
    <location>
        <begin position="37"/>
        <end position="217"/>
    </location>
</feature>
<sequence length="337" mass="37138">MPTLGPKRKKPRAAASSDEATLSSSQIVYSPMERITHKSELELRRAAKKALGFETQKSIKRLKELQQSSPTPPTKSSTKKLNAATRNLSLVKAVSVDLLASVSLRRLGVKHTGVGNDPLTNLPPDSDAEGVKKIVERCIGNNTFKKVMDELNVKIVEVRKREMELSEAPKSKKGKKRAREDRKVTGSEWSKGYQGQQGVFLNLNGSGEDSDGDEDEGGGKRVSQYGPNAFEDGDDEWANVTSKKNRKGQRARQAKAKAVAARKRGEKWDSSVNWRAKKEKEEEVEDSGLKKDEIVLKATVGAGGKKWQDKGKAHPSWAAKKVEKGIVEFKGTKVTFN</sequence>
<protein>
    <recommendedName>
        <fullName evidence="2">Bud22 domain-containing protein</fullName>
    </recommendedName>
</protein>
<dbReference type="Proteomes" id="UP001165160">
    <property type="component" value="Unassembled WGS sequence"/>
</dbReference>
<accession>A0A9W7DRJ7</accession>
<gene>
    <name evidence="3" type="ORF">TrVE_jg11641</name>
</gene>